<dbReference type="PROSITE" id="PS00137">
    <property type="entry name" value="SUBTILASE_HIS"/>
    <property type="match status" value="1"/>
</dbReference>
<dbReference type="CDD" id="cd22160">
    <property type="entry name" value="F-box_AtFBL13-like"/>
    <property type="match status" value="1"/>
</dbReference>
<dbReference type="InterPro" id="IPR010259">
    <property type="entry name" value="S8pro/Inhibitor_I9"/>
</dbReference>
<reference evidence="12" key="1">
    <citation type="submission" date="2020-07" db="EMBL/GenBank/DDBJ databases">
        <title>Ethylene signaling mediates host invasion by parasitic plants.</title>
        <authorList>
            <person name="Yoshida S."/>
        </authorList>
    </citation>
    <scope>NUCLEOTIDE SEQUENCE</scope>
    <source>
        <strain evidence="12">Okayama</strain>
    </source>
</reference>
<proteinExistence type="inferred from homology"/>
<dbReference type="SUPFAM" id="SSF52743">
    <property type="entry name" value="Subtilisin-like"/>
    <property type="match status" value="1"/>
</dbReference>
<dbReference type="Pfam" id="PF05922">
    <property type="entry name" value="Inhibitor_I9"/>
    <property type="match status" value="1"/>
</dbReference>
<dbReference type="CDD" id="cd04852">
    <property type="entry name" value="Peptidases_S8_3"/>
    <property type="match status" value="1"/>
</dbReference>
<dbReference type="Pfam" id="PF00082">
    <property type="entry name" value="Peptidase_S8"/>
    <property type="match status" value="1"/>
</dbReference>
<keyword evidence="5 7" id="KW-0720">Serine protease</keyword>
<dbReference type="FunFam" id="2.60.40.2310:FF:000001">
    <property type="entry name" value="Subtilisin-like protease SBT1.5"/>
    <property type="match status" value="1"/>
</dbReference>
<dbReference type="InterPro" id="IPR000209">
    <property type="entry name" value="Peptidase_S8/S53_dom"/>
</dbReference>
<dbReference type="Gene3D" id="2.60.40.2310">
    <property type="match status" value="1"/>
</dbReference>
<evidence type="ECO:0000313" key="12">
    <source>
        <dbReference type="EMBL" id="GFP84217.1"/>
    </source>
</evidence>
<dbReference type="Gene3D" id="3.40.50.200">
    <property type="entry name" value="Peptidase S8/S53 domain"/>
    <property type="match status" value="1"/>
</dbReference>
<feature type="active site" description="Charge relay system" evidence="6 7">
    <location>
        <position position="586"/>
    </location>
</feature>
<accession>A0A830BAZ4</accession>
<dbReference type="EMBL" id="BMAC01000080">
    <property type="protein sequence ID" value="GFP84217.1"/>
    <property type="molecule type" value="Genomic_DNA"/>
</dbReference>
<protein>
    <submittedName>
        <fullName evidence="12">Subtilisin-like protease sbt3.3</fullName>
    </submittedName>
</protein>
<dbReference type="SUPFAM" id="SSF52047">
    <property type="entry name" value="RNI-like"/>
    <property type="match status" value="1"/>
</dbReference>
<dbReference type="GO" id="GO:0006508">
    <property type="term" value="P:proteolysis"/>
    <property type="evidence" value="ECO:0007669"/>
    <property type="project" value="UniProtKB-KW"/>
</dbReference>
<feature type="domain" description="Inhibitor I9" evidence="10">
    <location>
        <begin position="396"/>
        <end position="473"/>
    </location>
</feature>
<dbReference type="Gene3D" id="3.30.70.80">
    <property type="entry name" value="Peptidase S8 propeptide/proteinase inhibitor I9"/>
    <property type="match status" value="1"/>
</dbReference>
<dbReference type="InterPro" id="IPR001810">
    <property type="entry name" value="F-box_dom"/>
</dbReference>
<organism evidence="12 13">
    <name type="scientific">Phtheirospermum japonicum</name>
    <dbReference type="NCBI Taxonomy" id="374723"/>
    <lineage>
        <taxon>Eukaryota</taxon>
        <taxon>Viridiplantae</taxon>
        <taxon>Streptophyta</taxon>
        <taxon>Embryophyta</taxon>
        <taxon>Tracheophyta</taxon>
        <taxon>Spermatophyta</taxon>
        <taxon>Magnoliopsida</taxon>
        <taxon>eudicotyledons</taxon>
        <taxon>Gunneridae</taxon>
        <taxon>Pentapetalae</taxon>
        <taxon>asterids</taxon>
        <taxon>lamiids</taxon>
        <taxon>Lamiales</taxon>
        <taxon>Orobanchaceae</taxon>
        <taxon>Orobanchaceae incertae sedis</taxon>
        <taxon>Phtheirospermum</taxon>
    </lineage>
</organism>
<dbReference type="GO" id="GO:0004252">
    <property type="term" value="F:serine-type endopeptidase activity"/>
    <property type="evidence" value="ECO:0007669"/>
    <property type="project" value="UniProtKB-UniRule"/>
</dbReference>
<feature type="domain" description="Peptidase S8/S53" evidence="8">
    <location>
        <begin position="500"/>
        <end position="950"/>
    </location>
</feature>
<keyword evidence="13" id="KW-1185">Reference proteome</keyword>
<dbReference type="PROSITE" id="PS51892">
    <property type="entry name" value="SUBTILASE"/>
    <property type="match status" value="1"/>
</dbReference>
<evidence type="ECO:0000256" key="1">
    <source>
        <dbReference type="ARBA" id="ARBA00011073"/>
    </source>
</evidence>
<keyword evidence="4 7" id="KW-0378">Hydrolase</keyword>
<dbReference type="Gene3D" id="3.50.30.30">
    <property type="match status" value="1"/>
</dbReference>
<comment type="similarity">
    <text evidence="1 7">Belongs to the peptidase S8 family.</text>
</comment>
<dbReference type="InterPro" id="IPR023828">
    <property type="entry name" value="Peptidase_S8_Ser-AS"/>
</dbReference>
<dbReference type="InterPro" id="IPR037045">
    <property type="entry name" value="S8pro/Inhibitor_I9_sf"/>
</dbReference>
<dbReference type="InterPro" id="IPR015500">
    <property type="entry name" value="Peptidase_S8_subtilisin-rel"/>
</dbReference>
<feature type="domain" description="Subtilisin-like protease fibronectin type-III" evidence="11">
    <location>
        <begin position="1028"/>
        <end position="1123"/>
    </location>
</feature>
<keyword evidence="2 7" id="KW-0645">Protease</keyword>
<dbReference type="InterPro" id="IPR036047">
    <property type="entry name" value="F-box-like_dom_sf"/>
</dbReference>
<name>A0A830BAZ4_9LAMI</name>
<evidence type="ECO:0000256" key="4">
    <source>
        <dbReference type="ARBA" id="ARBA00022801"/>
    </source>
</evidence>
<dbReference type="InterPro" id="IPR045051">
    <property type="entry name" value="SBT"/>
</dbReference>
<evidence type="ECO:0000259" key="8">
    <source>
        <dbReference type="Pfam" id="PF00082"/>
    </source>
</evidence>
<evidence type="ECO:0000259" key="10">
    <source>
        <dbReference type="Pfam" id="PF05922"/>
    </source>
</evidence>
<dbReference type="Pfam" id="PF17766">
    <property type="entry name" value="fn3_6"/>
    <property type="match status" value="1"/>
</dbReference>
<dbReference type="Gene3D" id="1.20.1280.50">
    <property type="match status" value="1"/>
</dbReference>
<evidence type="ECO:0000256" key="2">
    <source>
        <dbReference type="ARBA" id="ARBA00022670"/>
    </source>
</evidence>
<dbReference type="PRINTS" id="PR00723">
    <property type="entry name" value="SUBTILISIN"/>
</dbReference>
<evidence type="ECO:0000256" key="3">
    <source>
        <dbReference type="ARBA" id="ARBA00022729"/>
    </source>
</evidence>
<evidence type="ECO:0000256" key="5">
    <source>
        <dbReference type="ARBA" id="ARBA00022825"/>
    </source>
</evidence>
<evidence type="ECO:0000256" key="6">
    <source>
        <dbReference type="PIRSR" id="PIRSR615500-1"/>
    </source>
</evidence>
<feature type="domain" description="F-box" evidence="9">
    <location>
        <begin position="8"/>
        <end position="46"/>
    </location>
</feature>
<dbReference type="Proteomes" id="UP000653305">
    <property type="component" value="Unassembled WGS sequence"/>
</dbReference>
<dbReference type="InterPro" id="IPR034197">
    <property type="entry name" value="Peptidases_S8_3"/>
</dbReference>
<dbReference type="InterPro" id="IPR022398">
    <property type="entry name" value="Peptidase_S8_His-AS"/>
</dbReference>
<dbReference type="Pfam" id="PF00646">
    <property type="entry name" value="F-box"/>
    <property type="match status" value="1"/>
</dbReference>
<dbReference type="InterPro" id="IPR036852">
    <property type="entry name" value="Peptidase_S8/S53_dom_sf"/>
</dbReference>
<dbReference type="CDD" id="cd02120">
    <property type="entry name" value="PA_subtilisin_like"/>
    <property type="match status" value="1"/>
</dbReference>
<dbReference type="FunFam" id="3.30.70.80:FF:000002">
    <property type="entry name" value="Subtilisin-like protease SBT5.3"/>
    <property type="match status" value="1"/>
</dbReference>
<dbReference type="FunFam" id="3.40.50.200:FF:000006">
    <property type="entry name" value="Subtilisin-like protease SBT1.5"/>
    <property type="match status" value="1"/>
</dbReference>
<dbReference type="OrthoDB" id="206201at2759"/>
<dbReference type="AlphaFoldDB" id="A0A830BAZ4"/>
<dbReference type="FunFam" id="3.50.30.30:FF:000005">
    <property type="entry name" value="subtilisin-like protease SBT1.5"/>
    <property type="match status" value="1"/>
</dbReference>
<dbReference type="PANTHER" id="PTHR10795">
    <property type="entry name" value="PROPROTEIN CONVERTASE SUBTILISIN/KEXIN"/>
    <property type="match status" value="1"/>
</dbReference>
<dbReference type="InterPro" id="IPR053781">
    <property type="entry name" value="F-box_AtFBL13-like"/>
</dbReference>
<evidence type="ECO:0000259" key="9">
    <source>
        <dbReference type="Pfam" id="PF00646"/>
    </source>
</evidence>
<feature type="active site" description="Charge relay system" evidence="6 7">
    <location>
        <position position="913"/>
    </location>
</feature>
<evidence type="ECO:0000259" key="11">
    <source>
        <dbReference type="Pfam" id="PF17766"/>
    </source>
</evidence>
<keyword evidence="3" id="KW-0732">Signal</keyword>
<evidence type="ECO:0000256" key="7">
    <source>
        <dbReference type="PROSITE-ProRule" id="PRU01240"/>
    </source>
</evidence>
<evidence type="ECO:0000313" key="13">
    <source>
        <dbReference type="Proteomes" id="UP000653305"/>
    </source>
</evidence>
<comment type="caution">
    <text evidence="12">The sequence shown here is derived from an EMBL/GenBank/DDBJ whole genome shotgun (WGS) entry which is preliminary data.</text>
</comment>
<dbReference type="SUPFAM" id="SSF81383">
    <property type="entry name" value="F-box domain"/>
    <property type="match status" value="1"/>
</dbReference>
<dbReference type="PROSITE" id="PS00138">
    <property type="entry name" value="SUBTILASE_SER"/>
    <property type="match status" value="1"/>
</dbReference>
<gene>
    <name evidence="12" type="ORF">PHJA_000565400</name>
</gene>
<feature type="active site" description="Charge relay system" evidence="6 7">
    <location>
        <position position="509"/>
    </location>
</feature>
<dbReference type="InterPro" id="IPR041469">
    <property type="entry name" value="Subtilisin-like_FN3"/>
</dbReference>
<sequence length="1128" mass="122817">MEMSIDRLSALPDGVLIHILSFLGVQKSAVTSVLSKRWRFIWAELPRLEFKNYSGESEKIREFVAMVNRTLLIRSGTHVGTFEVCSRYRSDSFDSDVDSWLDFAVKNKVKEVCLMLLSKAEDGLYGLPEAMYSNSSLTRFSVCGCFMNTLTKIEWQSLTWLYISESQLTQNLYELKVHDPDDEVNGPLLEISAPYVSTLDISFNAEGRKLVLRNTKSLVRADIDFSGFWDPSLIKELYEIILLHVKELELGLQFFKTLSELVLNGWQLPVSRLKCLTVNTFCDDEHNISGIFALLKVSPNLERLAIKGFRPEGRPWDETAPIDLDCDLLHLKTVKMSEFANIASGGEPMLTVARTLLKRATVLEEMAITLRLEEISDYIPIAQTLLTYPRSSGNAVYIVYLGERQQNDPKLVTDSHHDMLTSVMGSEQLAVESLVYSYKHGFSGFAAKLTESQAEQLSEHPDVVEVMPNSFYKPQTTRSWDYLGVSPETPNNLLNKSNMGDGVIIGVLDTGIWPESKSFRDEGLKPIPSGWKGICQSGDQFNASKHCNRKLIGARWFADGLLAEIGQPLNSTISEEFMSSRDAEGHGTHVSSTAAGAFVANVGYDGVGLGTARGGAPRARLAVYKVCWKVQDGMCASADILKGFDEGIKDGVHVLSLSIAITSLPLNSEVDGRAVIAIGSFHAVARGIIVVCAAGNDGPSSQTVKNIAPWIVTVGASTVDRSFPTQITLGNNKTFQGQSIYTGMGVGFTGLFYPGDDATSTGVCEDLSLRRSLVAGKVVLCFTTLARPYVTSNAYSSVRAAGGVGVIVSKNPSEFKVQCTNFPCAEVDHEVGTKILLYLRSTKNPTVKLSLPTTLVGKAVSAKIVEFSSRGPNSVAPSVLKPDIVAPGVNIIAATSGVDSSADRGFTMLSGTSMATPHVAGIVALLRALHPNWSPAAIRSALTTTAWTRDQYGIPIFAEGDPHKLADPFDYGGGIVNPDGASCPGLIYDMETADYINYLCSMEYKNSAISRLAGHPVTCPNKTISTLNVNLPSITIPHLRNSTTLTRRVTNVGPVNSVYRVIVEPPSGALVIVDPPIMIFNCNTKKIAFKVTVISMHQLSAGYYFGSLMWTDGVHNVRSPIAIRTSVP</sequence>